<dbReference type="InterPro" id="IPR020481">
    <property type="entry name" value="Intracell_prot_inh_BsuPI"/>
</dbReference>
<dbReference type="InterPro" id="IPR038144">
    <property type="entry name" value="IPI"/>
</dbReference>
<dbReference type="AlphaFoldDB" id="A0A645AN61"/>
<name>A0A645AN61_9ZZZZ</name>
<dbReference type="EMBL" id="VSSQ01014908">
    <property type="protein sequence ID" value="MPM54665.1"/>
    <property type="molecule type" value="Genomic_DNA"/>
</dbReference>
<gene>
    <name evidence="2" type="ORF">SDC9_101444</name>
</gene>
<evidence type="ECO:0000313" key="2">
    <source>
        <dbReference type="EMBL" id="MPM54665.1"/>
    </source>
</evidence>
<reference evidence="2" key="1">
    <citation type="submission" date="2019-08" db="EMBL/GenBank/DDBJ databases">
        <authorList>
            <person name="Kucharzyk K."/>
            <person name="Murdoch R.W."/>
            <person name="Higgins S."/>
            <person name="Loffler F."/>
        </authorList>
    </citation>
    <scope>NUCLEOTIDE SEQUENCE</scope>
</reference>
<feature type="domain" description="SLH" evidence="1">
    <location>
        <begin position="24"/>
        <end position="87"/>
    </location>
</feature>
<dbReference type="Pfam" id="PF12690">
    <property type="entry name" value="BsuPI"/>
    <property type="match status" value="1"/>
</dbReference>
<proteinExistence type="predicted"/>
<organism evidence="2">
    <name type="scientific">bioreactor metagenome</name>
    <dbReference type="NCBI Taxonomy" id="1076179"/>
    <lineage>
        <taxon>unclassified sequences</taxon>
        <taxon>metagenomes</taxon>
        <taxon>ecological metagenomes</taxon>
    </lineage>
</organism>
<sequence>MIHWIMRAMNIQTGGNYAMIMIMPMPFEDDSEIAAAYNSEVYSAVVLRFISGRGNNMLFPKDGATRAEAVTVVSRLAVLLDSYKLGVVVSPSARLAEDGTLSMSLTLRNDTDKPVVISHTSGQKYDFKLFDAEGMSLYTWSADKMFIALVNETTLAPGEEIVFSDTLDTKAFAAVGNAVSMQAYIVGSSVDFTIDQNGYTAVITE</sequence>
<dbReference type="Gene3D" id="2.60.40.2360">
    <property type="entry name" value="Intracellular proteinase inhibitor BsuPI"/>
    <property type="match status" value="1"/>
</dbReference>
<dbReference type="PROSITE" id="PS51272">
    <property type="entry name" value="SLH"/>
    <property type="match status" value="1"/>
</dbReference>
<protein>
    <recommendedName>
        <fullName evidence="1">SLH domain-containing protein</fullName>
    </recommendedName>
</protein>
<evidence type="ECO:0000259" key="1">
    <source>
        <dbReference type="PROSITE" id="PS51272"/>
    </source>
</evidence>
<accession>A0A645AN61</accession>
<dbReference type="InterPro" id="IPR001119">
    <property type="entry name" value="SLH_dom"/>
</dbReference>
<comment type="caution">
    <text evidence="2">The sequence shown here is derived from an EMBL/GenBank/DDBJ whole genome shotgun (WGS) entry which is preliminary data.</text>
</comment>